<protein>
    <submittedName>
        <fullName evidence="1">Uncharacterized protein</fullName>
    </submittedName>
</protein>
<evidence type="ECO:0000313" key="1">
    <source>
        <dbReference type="EMBL" id="KAG0450426.1"/>
    </source>
</evidence>
<dbReference type="EMBL" id="JADCNM010000124">
    <property type="protein sequence ID" value="KAG0450426.1"/>
    <property type="molecule type" value="Genomic_DNA"/>
</dbReference>
<dbReference type="AlphaFoldDB" id="A0A835PB63"/>
<dbReference type="Proteomes" id="UP000639772">
    <property type="component" value="Unassembled WGS sequence"/>
</dbReference>
<organism evidence="1 2">
    <name type="scientific">Vanilla planifolia</name>
    <name type="common">Vanilla</name>
    <dbReference type="NCBI Taxonomy" id="51239"/>
    <lineage>
        <taxon>Eukaryota</taxon>
        <taxon>Viridiplantae</taxon>
        <taxon>Streptophyta</taxon>
        <taxon>Embryophyta</taxon>
        <taxon>Tracheophyta</taxon>
        <taxon>Spermatophyta</taxon>
        <taxon>Magnoliopsida</taxon>
        <taxon>Liliopsida</taxon>
        <taxon>Asparagales</taxon>
        <taxon>Orchidaceae</taxon>
        <taxon>Vanilloideae</taxon>
        <taxon>Vanilleae</taxon>
        <taxon>Vanilla</taxon>
    </lineage>
</organism>
<name>A0A835PB63_VANPL</name>
<gene>
    <name evidence="1" type="ORF">HPP92_026746</name>
</gene>
<comment type="caution">
    <text evidence="1">The sequence shown here is derived from an EMBL/GenBank/DDBJ whole genome shotgun (WGS) entry which is preliminary data.</text>
</comment>
<evidence type="ECO:0000313" key="2">
    <source>
        <dbReference type="Proteomes" id="UP000639772"/>
    </source>
</evidence>
<proteinExistence type="predicted"/>
<accession>A0A835PB63</accession>
<sequence>MEDCPGKMQSRTKLIPDVPGRCLYWASFIVIPAVSGAKKIVKKVISKECETSVE</sequence>
<reference evidence="1 2" key="1">
    <citation type="journal article" date="2020" name="Nat. Food">
        <title>A phased Vanilla planifolia genome enables genetic improvement of flavour and production.</title>
        <authorList>
            <person name="Hasing T."/>
            <person name="Tang H."/>
            <person name="Brym M."/>
            <person name="Khazi F."/>
            <person name="Huang T."/>
            <person name="Chambers A.H."/>
        </authorList>
    </citation>
    <scope>NUCLEOTIDE SEQUENCE [LARGE SCALE GENOMIC DNA]</scope>
    <source>
        <tissue evidence="1">Leaf</tissue>
    </source>
</reference>